<evidence type="ECO:0000259" key="2">
    <source>
        <dbReference type="Pfam" id="PF01965"/>
    </source>
</evidence>
<dbReference type="InterPro" id="IPR029062">
    <property type="entry name" value="Class_I_gatase-like"/>
</dbReference>
<feature type="signal peptide" evidence="1">
    <location>
        <begin position="1"/>
        <end position="27"/>
    </location>
</feature>
<dbReference type="InterPro" id="IPR002818">
    <property type="entry name" value="DJ-1/PfpI"/>
</dbReference>
<keyword evidence="1" id="KW-0732">Signal</keyword>
<dbReference type="EMBL" id="JAFLND010000003">
    <property type="protein sequence ID" value="MBO0331383.1"/>
    <property type="molecule type" value="Genomic_DNA"/>
</dbReference>
<reference evidence="3 4" key="1">
    <citation type="submission" date="2021-03" db="EMBL/GenBank/DDBJ databases">
        <title>Muricauda sp. CAU 1631 isolated from Incheon.</title>
        <authorList>
            <person name="Kim W."/>
        </authorList>
    </citation>
    <scope>NUCLEOTIDE SEQUENCE [LARGE SCALE GENOMIC DNA]</scope>
    <source>
        <strain evidence="3 4">CAU 1631</strain>
    </source>
</reference>
<dbReference type="CDD" id="cd03139">
    <property type="entry name" value="GATase1_PfpI_2"/>
    <property type="match status" value="1"/>
</dbReference>
<organism evidence="3 4">
    <name type="scientific">[Muricauda] lutisoli</name>
    <dbReference type="NCBI Taxonomy" id="2816035"/>
    <lineage>
        <taxon>Bacteria</taxon>
        <taxon>Pseudomonadati</taxon>
        <taxon>Bacteroidota</taxon>
        <taxon>Flavobacteriia</taxon>
        <taxon>Flavobacteriales</taxon>
        <taxon>Flavobacteriaceae</taxon>
        <taxon>Allomuricauda</taxon>
    </lineage>
</organism>
<accession>A0ABS3EYQ5</accession>
<dbReference type="PANTHER" id="PTHR43130">
    <property type="entry name" value="ARAC-FAMILY TRANSCRIPTIONAL REGULATOR"/>
    <property type="match status" value="1"/>
</dbReference>
<dbReference type="RefSeq" id="WP_207071755.1">
    <property type="nucleotide sequence ID" value="NZ_JAFLND010000003.1"/>
</dbReference>
<name>A0ABS3EYQ5_9FLAO</name>
<dbReference type="PANTHER" id="PTHR43130:SF3">
    <property type="entry name" value="HTH-TYPE TRANSCRIPTIONAL REGULATOR RV1931C"/>
    <property type="match status" value="1"/>
</dbReference>
<dbReference type="InterPro" id="IPR052158">
    <property type="entry name" value="INH-QAR"/>
</dbReference>
<comment type="caution">
    <text evidence="3">The sequence shown here is derived from an EMBL/GenBank/DDBJ whole genome shotgun (WGS) entry which is preliminary data.</text>
</comment>
<dbReference type="SUPFAM" id="SSF52317">
    <property type="entry name" value="Class I glutamine amidotransferase-like"/>
    <property type="match status" value="1"/>
</dbReference>
<dbReference type="Proteomes" id="UP000664163">
    <property type="component" value="Unassembled WGS sequence"/>
</dbReference>
<feature type="domain" description="DJ-1/PfpI" evidence="2">
    <location>
        <begin position="61"/>
        <end position="222"/>
    </location>
</feature>
<evidence type="ECO:0000256" key="1">
    <source>
        <dbReference type="SAM" id="SignalP"/>
    </source>
</evidence>
<proteinExistence type="predicted"/>
<gene>
    <name evidence="3" type="ORF">J0X13_12540</name>
</gene>
<dbReference type="Gene3D" id="3.40.50.880">
    <property type="match status" value="1"/>
</dbReference>
<feature type="chain" id="PRO_5047211655" evidence="1">
    <location>
        <begin position="28"/>
        <end position="252"/>
    </location>
</feature>
<evidence type="ECO:0000313" key="4">
    <source>
        <dbReference type="Proteomes" id="UP000664163"/>
    </source>
</evidence>
<protein>
    <submittedName>
        <fullName evidence="3">DJ-1/PfpI family protein</fullName>
    </submittedName>
</protein>
<sequence>MKSKVTSNRLKSNVVLLMVAMIPLLEAKGAESDTMYSPIQSPSICQTSNLKMNPTPKKQLRVAVFLHEGIEILDLAAPLEIFTIAGMNVFTVGITDQPVTSQGVLTLTPTYTIENAPKADIVVFLGGNGRRASENTKITDWIKKISPETEQFVSICTGAFFLAESGLLDGKTVTTFHDAVPQLRKKVSNATVLDNTRFVDDGTIFSTAGVSAGIDGALYLVEKWMGKDVVQQVLEYTEYQCWDRDSGLILKH</sequence>
<evidence type="ECO:0000313" key="3">
    <source>
        <dbReference type="EMBL" id="MBO0331383.1"/>
    </source>
</evidence>
<dbReference type="Pfam" id="PF01965">
    <property type="entry name" value="DJ-1_PfpI"/>
    <property type="match status" value="1"/>
</dbReference>
<keyword evidence="4" id="KW-1185">Reference proteome</keyword>